<sequence>MQARNMNNLNLVLGDPGTLDWRSVTSGDFKTFKDSQESRLDPRTRLKFELTRSFSEQYSLAEWSRYIQKNKLASWSAAAIGATESLQSSCRSQIRDAIAPSLQWVYETQWSQYADPAQASAAFQARGTRVQYVPEHQEGPGYLLILGGESLGYVSERSEAQLEALFEEVFL</sequence>
<dbReference type="RefSeq" id="XP_018260550.1">
    <property type="nucleotide sequence ID" value="XM_018410740.1"/>
</dbReference>
<dbReference type="Proteomes" id="UP000078595">
    <property type="component" value="Chromosome 11"/>
</dbReference>
<accession>A0A1A5ZY44</accession>
<evidence type="ECO:0000313" key="3">
    <source>
        <dbReference type="Proteomes" id="UP000078595"/>
    </source>
</evidence>
<reference evidence="1" key="1">
    <citation type="submission" date="2013-07" db="EMBL/GenBank/DDBJ databases">
        <title>The Genome Sequence of Cryptococcus dejecticola CBS10117.</title>
        <authorList>
            <consortium name="The Broad Institute Genome Sequencing Platform"/>
            <person name="Cuomo C."/>
            <person name="Litvintseva A."/>
            <person name="Chen Y."/>
            <person name="Heitman J."/>
            <person name="Sun S."/>
            <person name="Springer D."/>
            <person name="Dromer F."/>
            <person name="Young S.K."/>
            <person name="Zeng Q."/>
            <person name="Gargeya S."/>
            <person name="Fitzgerald M."/>
            <person name="Abouelleil A."/>
            <person name="Alvarado L."/>
            <person name="Berlin A.M."/>
            <person name="Chapman S.B."/>
            <person name="Dewar J."/>
            <person name="Goldberg J."/>
            <person name="Griggs A."/>
            <person name="Gujja S."/>
            <person name="Hansen M."/>
            <person name="Howarth C."/>
            <person name="Imamovic A."/>
            <person name="Larimer J."/>
            <person name="McCowan C."/>
            <person name="Murphy C."/>
            <person name="Pearson M."/>
            <person name="Priest M."/>
            <person name="Roberts A."/>
            <person name="Saif S."/>
            <person name="Shea T."/>
            <person name="Sykes S."/>
            <person name="Wortman J."/>
            <person name="Nusbaum C."/>
            <person name="Birren B."/>
        </authorList>
    </citation>
    <scope>NUCLEOTIDE SEQUENCE [LARGE SCALE GENOMIC DNA]</scope>
    <source>
        <strain evidence="1">CBS 10117</strain>
    </source>
</reference>
<dbReference type="GeneID" id="28971174"/>
<organism evidence="1">
    <name type="scientific">Kwoniella dejecticola CBS 10117</name>
    <dbReference type="NCBI Taxonomy" id="1296121"/>
    <lineage>
        <taxon>Eukaryota</taxon>
        <taxon>Fungi</taxon>
        <taxon>Dikarya</taxon>
        <taxon>Basidiomycota</taxon>
        <taxon>Agaricomycotina</taxon>
        <taxon>Tremellomycetes</taxon>
        <taxon>Tremellales</taxon>
        <taxon>Cryptococcaceae</taxon>
        <taxon>Kwoniella</taxon>
    </lineage>
</organism>
<dbReference type="VEuPathDB" id="FungiDB:I303_07475"/>
<evidence type="ECO:0000313" key="1">
    <source>
        <dbReference type="EMBL" id="OBR82708.1"/>
    </source>
</evidence>
<dbReference type="EMBL" id="CP144540">
    <property type="protein sequence ID" value="WWC65581.1"/>
    <property type="molecule type" value="Genomic_DNA"/>
</dbReference>
<dbReference type="KEGG" id="kdj:28971174"/>
<reference evidence="2" key="3">
    <citation type="submission" date="2024-02" db="EMBL/GenBank/DDBJ databases">
        <title>Comparative genomics of Cryptococcus and Kwoniella reveals pathogenesis evolution and contrasting modes of karyotype evolution via chromosome fusion or intercentromeric recombination.</title>
        <authorList>
            <person name="Coelho M.A."/>
            <person name="David-Palma M."/>
            <person name="Shea T."/>
            <person name="Bowers K."/>
            <person name="McGinley-Smith S."/>
            <person name="Mohammad A.W."/>
            <person name="Gnirke A."/>
            <person name="Yurkov A.M."/>
            <person name="Nowrousian M."/>
            <person name="Sun S."/>
            <person name="Cuomo C.A."/>
            <person name="Heitman J."/>
        </authorList>
    </citation>
    <scope>NUCLEOTIDE SEQUENCE</scope>
    <source>
        <strain evidence="2">CBS 10117</strain>
    </source>
</reference>
<gene>
    <name evidence="1" type="ORF">I303_07475</name>
    <name evidence="2" type="ORF">I303_108199</name>
</gene>
<evidence type="ECO:0000313" key="2">
    <source>
        <dbReference type="EMBL" id="WWC65581.1"/>
    </source>
</evidence>
<keyword evidence="3" id="KW-1185">Reference proteome</keyword>
<name>A0A1A5ZY44_9TREE</name>
<dbReference type="EMBL" id="KI894035">
    <property type="protein sequence ID" value="OBR82708.1"/>
    <property type="molecule type" value="Genomic_DNA"/>
</dbReference>
<proteinExistence type="predicted"/>
<reference evidence="2" key="2">
    <citation type="submission" date="2013-07" db="EMBL/GenBank/DDBJ databases">
        <authorList>
            <consortium name="The Broad Institute Genome Sequencing Platform"/>
            <person name="Cuomo C."/>
            <person name="Litvintseva A."/>
            <person name="Chen Y."/>
            <person name="Heitman J."/>
            <person name="Sun S."/>
            <person name="Springer D."/>
            <person name="Dromer F."/>
            <person name="Young S.K."/>
            <person name="Zeng Q."/>
            <person name="Gargeya S."/>
            <person name="Fitzgerald M."/>
            <person name="Abouelleil A."/>
            <person name="Alvarado L."/>
            <person name="Berlin A.M."/>
            <person name="Chapman S.B."/>
            <person name="Dewar J."/>
            <person name="Goldberg J."/>
            <person name="Griggs A."/>
            <person name="Gujja S."/>
            <person name="Hansen M."/>
            <person name="Howarth C."/>
            <person name="Imamovic A."/>
            <person name="Larimer J."/>
            <person name="McCowan C."/>
            <person name="Murphy C."/>
            <person name="Pearson M."/>
            <person name="Priest M."/>
            <person name="Roberts A."/>
            <person name="Saif S."/>
            <person name="Shea T."/>
            <person name="Sykes S."/>
            <person name="Wortman J."/>
            <person name="Nusbaum C."/>
            <person name="Birren B."/>
        </authorList>
    </citation>
    <scope>NUCLEOTIDE SEQUENCE</scope>
    <source>
        <strain evidence="2">CBS 10117</strain>
    </source>
</reference>
<dbReference type="AlphaFoldDB" id="A0A1A5ZY44"/>
<protein>
    <submittedName>
        <fullName evidence="1">Uncharacterized protein</fullName>
    </submittedName>
</protein>